<dbReference type="SUPFAM" id="SSF82784">
    <property type="entry name" value="OsmC-like"/>
    <property type="match status" value="1"/>
</dbReference>
<evidence type="ECO:0000313" key="3">
    <source>
        <dbReference type="Proteomes" id="UP000277766"/>
    </source>
</evidence>
<evidence type="ECO:0000313" key="2">
    <source>
        <dbReference type="EMBL" id="RTR26661.1"/>
    </source>
</evidence>
<dbReference type="Gene3D" id="2.20.25.10">
    <property type="match status" value="1"/>
</dbReference>
<dbReference type="Proteomes" id="UP000277766">
    <property type="component" value="Unassembled WGS sequence"/>
</dbReference>
<comment type="similarity">
    <text evidence="1">Belongs to the OsmC/Ohr family.</text>
</comment>
<name>A0A3S0JQ55_9DEIO</name>
<sequence>MTEQTYTVDMQKLYTATATAYGAAGEKVSTDDGRLDLPLSLPTELGGEGSDGTNPEQLLAAGYSTCFQAAMGIVSKRLEVSLSPNTEVQTQLELHENGDAYDFKITITVKNSDLKGEQLQRLLDETLKVCPITRATQNAEIQVSGA</sequence>
<evidence type="ECO:0000256" key="1">
    <source>
        <dbReference type="ARBA" id="ARBA00007378"/>
    </source>
</evidence>
<dbReference type="Pfam" id="PF02566">
    <property type="entry name" value="OsmC"/>
    <property type="match status" value="1"/>
</dbReference>
<dbReference type="GO" id="GO:0006979">
    <property type="term" value="P:response to oxidative stress"/>
    <property type="evidence" value="ECO:0007669"/>
    <property type="project" value="InterPro"/>
</dbReference>
<reference evidence="2 3" key="1">
    <citation type="submission" date="2018-12" db="EMBL/GenBank/DDBJ databases">
        <title>Deinococcus radiophilus ATCC 27603 genome sequencing and assembly.</title>
        <authorList>
            <person name="Maclea K.S."/>
            <person name="Maynard C.R."/>
        </authorList>
    </citation>
    <scope>NUCLEOTIDE SEQUENCE [LARGE SCALE GENOMIC DNA]</scope>
    <source>
        <strain evidence="2 3">ATCC 27603</strain>
    </source>
</reference>
<dbReference type="AlphaFoldDB" id="A0A3S0JQ55"/>
<dbReference type="OrthoDB" id="9797508at2"/>
<proteinExistence type="inferred from homology"/>
<dbReference type="InterPro" id="IPR019953">
    <property type="entry name" value="OHR"/>
</dbReference>
<comment type="caution">
    <text evidence="2">The sequence shown here is derived from an EMBL/GenBank/DDBJ whole genome shotgun (WGS) entry which is preliminary data.</text>
</comment>
<dbReference type="InterPro" id="IPR036102">
    <property type="entry name" value="OsmC/Ohrsf"/>
</dbReference>
<gene>
    <name evidence="2" type="ORF">EJ104_07775</name>
</gene>
<protein>
    <submittedName>
        <fullName evidence="2">Ohr family peroxiredoxin</fullName>
    </submittedName>
</protein>
<keyword evidence="3" id="KW-1185">Reference proteome</keyword>
<dbReference type="PANTHER" id="PTHR33797">
    <property type="entry name" value="ORGANIC HYDROPEROXIDE RESISTANCE PROTEIN-LIKE"/>
    <property type="match status" value="1"/>
</dbReference>
<dbReference type="InterPro" id="IPR003718">
    <property type="entry name" value="OsmC/Ohr_fam"/>
</dbReference>
<accession>A0A3S0JQ55</accession>
<dbReference type="PANTHER" id="PTHR33797:SF2">
    <property type="entry name" value="ORGANIC HYDROPEROXIDE RESISTANCE PROTEIN-LIKE"/>
    <property type="match status" value="1"/>
</dbReference>
<dbReference type="Gene3D" id="3.30.300.20">
    <property type="match status" value="1"/>
</dbReference>
<dbReference type="EMBL" id="RXPE01000014">
    <property type="protein sequence ID" value="RTR26661.1"/>
    <property type="molecule type" value="Genomic_DNA"/>
</dbReference>
<dbReference type="NCBIfam" id="TIGR03561">
    <property type="entry name" value="organ_hyd_perox"/>
    <property type="match status" value="1"/>
</dbReference>
<dbReference type="InterPro" id="IPR015946">
    <property type="entry name" value="KH_dom-like_a/b"/>
</dbReference>
<organism evidence="2 3">
    <name type="scientific">Deinococcus radiophilus</name>
    <dbReference type="NCBI Taxonomy" id="32062"/>
    <lineage>
        <taxon>Bacteria</taxon>
        <taxon>Thermotogati</taxon>
        <taxon>Deinococcota</taxon>
        <taxon>Deinococci</taxon>
        <taxon>Deinococcales</taxon>
        <taxon>Deinococcaceae</taxon>
        <taxon>Deinococcus</taxon>
    </lineage>
</organism>